<dbReference type="InterPro" id="IPR050797">
    <property type="entry name" value="Carb_Metab_Trans_Reg"/>
</dbReference>
<dbReference type="Proteomes" id="UP001362999">
    <property type="component" value="Unassembled WGS sequence"/>
</dbReference>
<dbReference type="InterPro" id="IPR001138">
    <property type="entry name" value="Zn2Cys6_DnaBD"/>
</dbReference>
<dbReference type="InterPro" id="IPR036864">
    <property type="entry name" value="Zn2-C6_fun-type_DNA-bd_sf"/>
</dbReference>
<feature type="domain" description="Zn(2)-C6 fungal-type" evidence="3">
    <location>
        <begin position="41"/>
        <end position="74"/>
    </location>
</feature>
<dbReference type="Gene3D" id="4.10.240.10">
    <property type="entry name" value="Zn(2)-C6 fungal-type DNA-binding domain"/>
    <property type="match status" value="1"/>
</dbReference>
<dbReference type="PANTHER" id="PTHR31668">
    <property type="entry name" value="GLUCOSE TRANSPORT TRANSCRIPTION REGULATOR RGT1-RELATED-RELATED"/>
    <property type="match status" value="1"/>
</dbReference>
<dbReference type="SUPFAM" id="SSF57701">
    <property type="entry name" value="Zn2/Cys6 DNA-binding domain"/>
    <property type="match status" value="1"/>
</dbReference>
<dbReference type="AlphaFoldDB" id="A0AAW0CJR3"/>
<dbReference type="PROSITE" id="PS50048">
    <property type="entry name" value="ZN2_CY6_FUNGAL_2"/>
    <property type="match status" value="1"/>
</dbReference>
<organism evidence="4 5">
    <name type="scientific">Favolaschia claudopus</name>
    <dbReference type="NCBI Taxonomy" id="2862362"/>
    <lineage>
        <taxon>Eukaryota</taxon>
        <taxon>Fungi</taxon>
        <taxon>Dikarya</taxon>
        <taxon>Basidiomycota</taxon>
        <taxon>Agaricomycotina</taxon>
        <taxon>Agaricomycetes</taxon>
        <taxon>Agaricomycetidae</taxon>
        <taxon>Agaricales</taxon>
        <taxon>Marasmiineae</taxon>
        <taxon>Mycenaceae</taxon>
        <taxon>Favolaschia</taxon>
    </lineage>
</organism>
<dbReference type="GO" id="GO:0008270">
    <property type="term" value="F:zinc ion binding"/>
    <property type="evidence" value="ECO:0007669"/>
    <property type="project" value="InterPro"/>
</dbReference>
<name>A0AAW0CJR3_9AGAR</name>
<accession>A0AAW0CJR3</accession>
<dbReference type="SMART" id="SM00066">
    <property type="entry name" value="GAL4"/>
    <property type="match status" value="1"/>
</dbReference>
<feature type="compositionally biased region" description="Low complexity" evidence="2">
    <location>
        <begin position="134"/>
        <end position="143"/>
    </location>
</feature>
<proteinExistence type="predicted"/>
<dbReference type="CDD" id="cd00067">
    <property type="entry name" value="GAL4"/>
    <property type="match status" value="1"/>
</dbReference>
<sequence length="217" mass="23930">MYSYRLQKASRVDGAASRTTDMLDASTPPVLIFMRRRANIACQKCRKRKVRCISIGGPQDPCKRCVNKGFECHYPPVGAEDDGPATTSSPEASPTLSHNTHPWDDVSKHKNAPSPHTVHKRETGWRESQNADFSSPTPTRRTSVSNPNHRVSLTGSTPTAYNSGRIPPHHNHSDLLRVPRPSPSINPALASMAYAQATASSEYAWHQTLANTFAYVQ</sequence>
<evidence type="ECO:0000313" key="5">
    <source>
        <dbReference type="Proteomes" id="UP001362999"/>
    </source>
</evidence>
<feature type="compositionally biased region" description="Polar residues" evidence="2">
    <location>
        <begin position="85"/>
        <end position="100"/>
    </location>
</feature>
<keyword evidence="5" id="KW-1185">Reference proteome</keyword>
<keyword evidence="1" id="KW-0539">Nucleus</keyword>
<feature type="compositionally biased region" description="Polar residues" evidence="2">
    <location>
        <begin position="144"/>
        <end position="162"/>
    </location>
</feature>
<dbReference type="GO" id="GO:0000981">
    <property type="term" value="F:DNA-binding transcription factor activity, RNA polymerase II-specific"/>
    <property type="evidence" value="ECO:0007669"/>
    <property type="project" value="InterPro"/>
</dbReference>
<gene>
    <name evidence="4" type="ORF">R3P38DRAFT_492763</name>
</gene>
<evidence type="ECO:0000259" key="3">
    <source>
        <dbReference type="PROSITE" id="PS50048"/>
    </source>
</evidence>
<evidence type="ECO:0000256" key="1">
    <source>
        <dbReference type="ARBA" id="ARBA00023242"/>
    </source>
</evidence>
<dbReference type="PROSITE" id="PS00463">
    <property type="entry name" value="ZN2_CY6_FUNGAL_1"/>
    <property type="match status" value="1"/>
</dbReference>
<reference evidence="4 5" key="1">
    <citation type="journal article" date="2024" name="J Genomics">
        <title>Draft genome sequencing and assembly of Favolaschia claudopus CIRM-BRFM 2984 isolated from oak limbs.</title>
        <authorList>
            <person name="Navarro D."/>
            <person name="Drula E."/>
            <person name="Chaduli D."/>
            <person name="Cazenave R."/>
            <person name="Ahrendt S."/>
            <person name="Wang J."/>
            <person name="Lipzen A."/>
            <person name="Daum C."/>
            <person name="Barry K."/>
            <person name="Grigoriev I.V."/>
            <person name="Favel A."/>
            <person name="Rosso M.N."/>
            <person name="Martin F."/>
        </authorList>
    </citation>
    <scope>NUCLEOTIDE SEQUENCE [LARGE SCALE GENOMIC DNA]</scope>
    <source>
        <strain evidence="4 5">CIRM-BRFM 2984</strain>
    </source>
</reference>
<dbReference type="Pfam" id="PF00172">
    <property type="entry name" value="Zn_clus"/>
    <property type="match status" value="1"/>
</dbReference>
<evidence type="ECO:0000256" key="2">
    <source>
        <dbReference type="SAM" id="MobiDB-lite"/>
    </source>
</evidence>
<comment type="caution">
    <text evidence="4">The sequence shown here is derived from an EMBL/GenBank/DDBJ whole genome shotgun (WGS) entry which is preliminary data.</text>
</comment>
<evidence type="ECO:0000313" key="4">
    <source>
        <dbReference type="EMBL" id="KAK7039828.1"/>
    </source>
</evidence>
<protein>
    <recommendedName>
        <fullName evidence="3">Zn(2)-C6 fungal-type domain-containing protein</fullName>
    </recommendedName>
</protein>
<dbReference type="EMBL" id="JAWWNJ010000016">
    <property type="protein sequence ID" value="KAK7039828.1"/>
    <property type="molecule type" value="Genomic_DNA"/>
</dbReference>
<feature type="region of interest" description="Disordered" evidence="2">
    <location>
        <begin position="81"/>
        <end position="172"/>
    </location>
</feature>